<evidence type="ECO:0000313" key="4">
    <source>
        <dbReference type="EMBL" id="XDQ58405.1"/>
    </source>
</evidence>
<dbReference type="InterPro" id="IPR011990">
    <property type="entry name" value="TPR-like_helical_dom_sf"/>
</dbReference>
<dbReference type="SMART" id="SM00421">
    <property type="entry name" value="HTH_LUXR"/>
    <property type="match status" value="1"/>
</dbReference>
<keyword evidence="1" id="KW-0547">Nucleotide-binding</keyword>
<dbReference type="InterPro" id="IPR041664">
    <property type="entry name" value="AAA_16"/>
</dbReference>
<organism evidence="4">
    <name type="scientific">Streptomyces sp. R41</name>
    <dbReference type="NCBI Taxonomy" id="3238632"/>
    <lineage>
        <taxon>Bacteria</taxon>
        <taxon>Bacillati</taxon>
        <taxon>Actinomycetota</taxon>
        <taxon>Actinomycetes</taxon>
        <taxon>Kitasatosporales</taxon>
        <taxon>Streptomycetaceae</taxon>
        <taxon>Streptomyces</taxon>
    </lineage>
</organism>
<dbReference type="SUPFAM" id="SSF46894">
    <property type="entry name" value="C-terminal effector domain of the bipartite response regulators"/>
    <property type="match status" value="1"/>
</dbReference>
<dbReference type="EMBL" id="CP163443">
    <property type="protein sequence ID" value="XDQ58405.1"/>
    <property type="molecule type" value="Genomic_DNA"/>
</dbReference>
<dbReference type="CDD" id="cd06170">
    <property type="entry name" value="LuxR_C_like"/>
    <property type="match status" value="1"/>
</dbReference>
<dbReference type="SUPFAM" id="SSF48452">
    <property type="entry name" value="TPR-like"/>
    <property type="match status" value="1"/>
</dbReference>
<evidence type="ECO:0000259" key="3">
    <source>
        <dbReference type="PROSITE" id="PS50043"/>
    </source>
</evidence>
<dbReference type="PROSITE" id="PS50043">
    <property type="entry name" value="HTH_LUXR_2"/>
    <property type="match status" value="1"/>
</dbReference>
<feature type="domain" description="HTH luxR-type" evidence="3">
    <location>
        <begin position="861"/>
        <end position="926"/>
    </location>
</feature>
<dbReference type="InterPro" id="IPR027417">
    <property type="entry name" value="P-loop_NTPase"/>
</dbReference>
<dbReference type="GO" id="GO:0004016">
    <property type="term" value="F:adenylate cyclase activity"/>
    <property type="evidence" value="ECO:0007669"/>
    <property type="project" value="TreeGrafter"/>
</dbReference>
<name>A0AB39RUF3_9ACTN</name>
<sequence>MTPAGDEWIVGRDHELALLARLVDELAAGETDSLVMAGGPGAGKSVLLDAAARIARRAGVRVLRCRGSEGESGLAFAGLHQLLRPVLDLADGLPLRQRAALLGVFGLDDGTETAPDPLLTALGALTLLSDAAGQDPLLLVVDDAHWLDLGTLDALAFVARRLEGEPVALLLAARDTVVPEQFAREVRRLTVEPLDPAAAGRLLDLQPQPPAGRARSRILEQAAGVPLALVELARAVGRDPAAAEDGALPLTDRLEAIFAADLPELPKSTRQLLLLAAAAESAELPVILSAAGDSTTPDDWLPAERAGLVRIDDDHIRFRHPLIRSAVYQAATYAERHTAHRALADVLVADPDRRAWHHAAAVSGVDEEAARELEDSAARAQRRGGYAAAATALERAARLSPDPAVRARRLVRAATMAMYAGHPRWVGEISARVATLTDDPEVLAEASLRAGWALAVTTQFASSLGFLLPVAEAAVESNPGLALDAVSTATTPAYNSGAPEHRETILRIVERVPPQEDETGRLWALAGCDPVRNRTRALDLLAATWSEPPPEPGSGHEGDLPLSRMVVSGGAAWVLDETAEAIRLLGAALEHLRRSPTAGANATVAQALALALYESGAWAECRSALDEAYRTAAEAGLENVAVGSPVLRATLLALRGDTEAARAAVQRAAHGIDLPNCRSLHVRTHYALGAAALAEGDHAAAYDRFRAVYTQEPEPAPLHFHASDYYLADLAAAAVRTGRTEDARLVLDAAVRRLAAGEVSARLDAIVHRARALLAEPDDAERHFVAALADPAGDQWPFERAQVRLDYAEWLRRRRRAVAARPLLGAALDVFDRLGARPWSERARAELRAAGVTPGASPTTSLDALSELTSQQLQIARLAAGGLTNREIGERIFLSPRTVGFHLYRIFPKLGITSRAQLRDALPEAPE</sequence>
<dbReference type="PROSITE" id="PS00622">
    <property type="entry name" value="HTH_LUXR_1"/>
    <property type="match status" value="1"/>
</dbReference>
<dbReference type="SUPFAM" id="SSF52540">
    <property type="entry name" value="P-loop containing nucleoside triphosphate hydrolases"/>
    <property type="match status" value="1"/>
</dbReference>
<dbReference type="InterPro" id="IPR036388">
    <property type="entry name" value="WH-like_DNA-bd_sf"/>
</dbReference>
<dbReference type="GO" id="GO:0003677">
    <property type="term" value="F:DNA binding"/>
    <property type="evidence" value="ECO:0007669"/>
    <property type="project" value="InterPro"/>
</dbReference>
<accession>A0AB39RUF3</accession>
<keyword evidence="2" id="KW-0067">ATP-binding</keyword>
<dbReference type="GO" id="GO:0005737">
    <property type="term" value="C:cytoplasm"/>
    <property type="evidence" value="ECO:0007669"/>
    <property type="project" value="TreeGrafter"/>
</dbReference>
<dbReference type="Gene3D" id="1.10.10.10">
    <property type="entry name" value="Winged helix-like DNA-binding domain superfamily/Winged helix DNA-binding domain"/>
    <property type="match status" value="1"/>
</dbReference>
<evidence type="ECO:0000256" key="1">
    <source>
        <dbReference type="ARBA" id="ARBA00022741"/>
    </source>
</evidence>
<evidence type="ECO:0000256" key="2">
    <source>
        <dbReference type="ARBA" id="ARBA00022840"/>
    </source>
</evidence>
<dbReference type="Pfam" id="PF13191">
    <property type="entry name" value="AAA_16"/>
    <property type="match status" value="1"/>
</dbReference>
<gene>
    <name evidence="4" type="ORF">AB5J53_45640</name>
</gene>
<dbReference type="PRINTS" id="PR00038">
    <property type="entry name" value="HTHLUXR"/>
</dbReference>
<dbReference type="PANTHER" id="PTHR16305:SF35">
    <property type="entry name" value="TRANSCRIPTIONAL ACTIVATOR DOMAIN"/>
    <property type="match status" value="1"/>
</dbReference>
<dbReference type="AlphaFoldDB" id="A0AB39RUF3"/>
<reference evidence="4" key="1">
    <citation type="submission" date="2024-07" db="EMBL/GenBank/DDBJ databases">
        <authorList>
            <person name="Yu S.T."/>
        </authorList>
    </citation>
    <scope>NUCLEOTIDE SEQUENCE</scope>
    <source>
        <strain evidence="4">R41</strain>
    </source>
</reference>
<proteinExistence type="predicted"/>
<protein>
    <submittedName>
        <fullName evidence="4">AAA family ATPase</fullName>
    </submittedName>
</protein>
<dbReference type="Pfam" id="PF00196">
    <property type="entry name" value="GerE"/>
    <property type="match status" value="1"/>
</dbReference>
<dbReference type="InterPro" id="IPR016032">
    <property type="entry name" value="Sig_transdc_resp-reg_C-effctor"/>
</dbReference>
<dbReference type="GO" id="GO:0005524">
    <property type="term" value="F:ATP binding"/>
    <property type="evidence" value="ECO:0007669"/>
    <property type="project" value="UniProtKB-KW"/>
</dbReference>
<dbReference type="InterPro" id="IPR000792">
    <property type="entry name" value="Tscrpt_reg_LuxR_C"/>
</dbReference>
<dbReference type="GO" id="GO:0006355">
    <property type="term" value="P:regulation of DNA-templated transcription"/>
    <property type="evidence" value="ECO:0007669"/>
    <property type="project" value="InterPro"/>
</dbReference>
<dbReference type="Gene3D" id="1.25.40.10">
    <property type="entry name" value="Tetratricopeptide repeat domain"/>
    <property type="match status" value="1"/>
</dbReference>
<dbReference type="PANTHER" id="PTHR16305">
    <property type="entry name" value="TESTICULAR SOLUBLE ADENYLYL CYCLASE"/>
    <property type="match status" value="1"/>
</dbReference>
<dbReference type="RefSeq" id="WP_369251457.1">
    <property type="nucleotide sequence ID" value="NZ_CP163443.1"/>
</dbReference>